<dbReference type="AlphaFoldDB" id="A0A4V6NMY2"/>
<dbReference type="Pfam" id="PF13191">
    <property type="entry name" value="AAA_16"/>
    <property type="match status" value="1"/>
</dbReference>
<dbReference type="InterPro" id="IPR041664">
    <property type="entry name" value="AAA_16"/>
</dbReference>
<dbReference type="GO" id="GO:0003677">
    <property type="term" value="F:DNA binding"/>
    <property type="evidence" value="ECO:0007669"/>
    <property type="project" value="InterPro"/>
</dbReference>
<dbReference type="GO" id="GO:0005524">
    <property type="term" value="F:ATP binding"/>
    <property type="evidence" value="ECO:0007669"/>
    <property type="project" value="UniProtKB-KW"/>
</dbReference>
<evidence type="ECO:0000313" key="6">
    <source>
        <dbReference type="Proteomes" id="UP000294508"/>
    </source>
</evidence>
<name>A0A4V6NMY2_9ACTN</name>
<dbReference type="Proteomes" id="UP000294508">
    <property type="component" value="Unassembled WGS sequence"/>
</dbReference>
<dbReference type="Pfam" id="PF00196">
    <property type="entry name" value="GerE"/>
    <property type="match status" value="1"/>
</dbReference>
<dbReference type="PANTHER" id="PTHR16305:SF35">
    <property type="entry name" value="TRANSCRIPTIONAL ACTIVATOR DOMAIN"/>
    <property type="match status" value="1"/>
</dbReference>
<feature type="domain" description="HTH luxR-type" evidence="4">
    <location>
        <begin position="869"/>
        <end position="934"/>
    </location>
</feature>
<dbReference type="RefSeq" id="WP_132213203.1">
    <property type="nucleotide sequence ID" value="NZ_SLWN01000013.1"/>
</dbReference>
<gene>
    <name evidence="5" type="ORF">EV652_113136</name>
</gene>
<dbReference type="InterPro" id="IPR036388">
    <property type="entry name" value="WH-like_DNA-bd_sf"/>
</dbReference>
<evidence type="ECO:0000256" key="3">
    <source>
        <dbReference type="SAM" id="MobiDB-lite"/>
    </source>
</evidence>
<dbReference type="GO" id="GO:0005737">
    <property type="term" value="C:cytoplasm"/>
    <property type="evidence" value="ECO:0007669"/>
    <property type="project" value="TreeGrafter"/>
</dbReference>
<dbReference type="PANTHER" id="PTHR16305">
    <property type="entry name" value="TESTICULAR SOLUBLE ADENYLYL CYCLASE"/>
    <property type="match status" value="1"/>
</dbReference>
<evidence type="ECO:0000256" key="1">
    <source>
        <dbReference type="ARBA" id="ARBA00022741"/>
    </source>
</evidence>
<dbReference type="EMBL" id="SLWN01000013">
    <property type="protein sequence ID" value="TCO19737.1"/>
    <property type="molecule type" value="Genomic_DNA"/>
</dbReference>
<evidence type="ECO:0000256" key="2">
    <source>
        <dbReference type="ARBA" id="ARBA00022840"/>
    </source>
</evidence>
<dbReference type="PRINTS" id="PR00038">
    <property type="entry name" value="HTHLUXR"/>
</dbReference>
<dbReference type="GO" id="GO:0006355">
    <property type="term" value="P:regulation of DNA-templated transcription"/>
    <property type="evidence" value="ECO:0007669"/>
    <property type="project" value="InterPro"/>
</dbReference>
<comment type="caution">
    <text evidence="5">The sequence shown here is derived from an EMBL/GenBank/DDBJ whole genome shotgun (WGS) entry which is preliminary data.</text>
</comment>
<organism evidence="5 6">
    <name type="scientific">Kribbella steppae</name>
    <dbReference type="NCBI Taxonomy" id="2512223"/>
    <lineage>
        <taxon>Bacteria</taxon>
        <taxon>Bacillati</taxon>
        <taxon>Actinomycetota</taxon>
        <taxon>Actinomycetes</taxon>
        <taxon>Propionibacteriales</taxon>
        <taxon>Kribbellaceae</taxon>
        <taxon>Kribbella</taxon>
    </lineage>
</organism>
<feature type="region of interest" description="Disordered" evidence="3">
    <location>
        <begin position="384"/>
        <end position="404"/>
    </location>
</feature>
<evidence type="ECO:0000313" key="5">
    <source>
        <dbReference type="EMBL" id="TCO19737.1"/>
    </source>
</evidence>
<dbReference type="Gene3D" id="1.10.10.10">
    <property type="entry name" value="Winged helix-like DNA-binding domain superfamily/Winged helix DNA-binding domain"/>
    <property type="match status" value="1"/>
</dbReference>
<keyword evidence="1" id="KW-0547">Nucleotide-binding</keyword>
<dbReference type="SMART" id="SM00421">
    <property type="entry name" value="HTH_LUXR"/>
    <property type="match status" value="1"/>
</dbReference>
<dbReference type="PROSITE" id="PS50043">
    <property type="entry name" value="HTH_LUXR_2"/>
    <property type="match status" value="1"/>
</dbReference>
<dbReference type="SUPFAM" id="SSF52540">
    <property type="entry name" value="P-loop containing nucleoside triphosphate hydrolases"/>
    <property type="match status" value="1"/>
</dbReference>
<dbReference type="InterPro" id="IPR000792">
    <property type="entry name" value="Tscrpt_reg_LuxR_C"/>
</dbReference>
<sequence length="941" mass="101062">MITVLPASAELVGRTAELELIDSMLDGQSGTGLLLRGCPGVGKTALLDAAAARAGSAGARVLRVCGVEFESDIDFSALHQLLYPLRDHVDQLAGHHRDTLHRVFDLAPEPSLHPLAASTAVLAMLSKLAQEGPLLVLADDLPWIDKASAIALGFAARRLGYDPILFLATARTAADGFCDRVGLPERVIGPLATKAASKLLDAQWPGLAPTVRRRLLTEADGNPLALRDLAAGLTDRQRSGQDPLPRFLPVTGRLKETVAHALDTLPAPTRKMLLLAALDKSARLTTIEAAALGDARTDDLAAATQAAMVHVDHAADRVSFRHPLIRSAIVNLTPATERRVAHEALAALTDDPVRRAWHMAEAATGPDEAVARALDEAALSAWRRGDRPGAADQAADELPASDRRRRGASAAVTLLVRAGELSPDPNDRSRRLVEAAYLAGLSGQLDQVDRLLADAGHPQDTPTGLVFAATAHLLTNEGDVDSAYRLLARALDDVADTAKPSGWDHHAILYTLLLASLYTLRPEPWELLNKALARFDPDTVTAFRLCHDAYVDPTRTSDNIRAGLARAFDDLPPDPAPWQLIPLAFAAVAMDAMSDYRHVVRHMIDRERDGGAIAMAIPGLMLLSHDSHVRGQWDEAKKLSQEGLDLATAYGYHFWEAQIRALQAAGAARRGDVDLALAHSKQTTSWAAPRRIEVARAYAHSARHLAAIGQGDFDEAHLQISQIDALGVPSPGVPGRWVILDQVEAAVLTGRMDEARGHVAAAEQAGMAGIGPRIELIVAGAAAIAAEETEAGPLFEAALELPEADRWPWEHARIHLAYGRWLRRTRDTGRARLHIRAALETFERIGAAAMAQQARSELRATGIATTSRPDTPTIPLTAQERQIAELAATGLTNKQIGARLYLSHRTVGSHLHRLYPKLGIASRAALRSALETITDGVDVGR</sequence>
<dbReference type="InterPro" id="IPR016032">
    <property type="entry name" value="Sig_transdc_resp-reg_C-effctor"/>
</dbReference>
<dbReference type="GO" id="GO:0004016">
    <property type="term" value="F:adenylate cyclase activity"/>
    <property type="evidence" value="ECO:0007669"/>
    <property type="project" value="TreeGrafter"/>
</dbReference>
<reference evidence="5 6" key="1">
    <citation type="journal article" date="2015" name="Stand. Genomic Sci.">
        <title>Genomic Encyclopedia of Bacterial and Archaeal Type Strains, Phase III: the genomes of soil and plant-associated and newly described type strains.</title>
        <authorList>
            <person name="Whitman W.B."/>
            <person name="Woyke T."/>
            <person name="Klenk H.P."/>
            <person name="Zhou Y."/>
            <person name="Lilburn T.G."/>
            <person name="Beck B.J."/>
            <person name="De Vos P."/>
            <person name="Vandamme P."/>
            <person name="Eisen J.A."/>
            <person name="Garrity G."/>
            <person name="Hugenholtz P."/>
            <person name="Kyrpides N.C."/>
        </authorList>
    </citation>
    <scope>NUCLEOTIDE SEQUENCE [LARGE SCALE GENOMIC DNA]</scope>
    <source>
        <strain evidence="5 6">VKM Ac-2572</strain>
    </source>
</reference>
<keyword evidence="6" id="KW-1185">Reference proteome</keyword>
<dbReference type="CDD" id="cd06170">
    <property type="entry name" value="LuxR_C_like"/>
    <property type="match status" value="1"/>
</dbReference>
<protein>
    <submittedName>
        <fullName evidence="5">Regulatory LuxR family protein</fullName>
    </submittedName>
</protein>
<dbReference type="PROSITE" id="PS00622">
    <property type="entry name" value="HTH_LUXR_1"/>
    <property type="match status" value="1"/>
</dbReference>
<accession>A0A4V6NMY2</accession>
<keyword evidence="2" id="KW-0067">ATP-binding</keyword>
<dbReference type="Gene3D" id="3.40.50.300">
    <property type="entry name" value="P-loop containing nucleotide triphosphate hydrolases"/>
    <property type="match status" value="1"/>
</dbReference>
<dbReference type="SUPFAM" id="SSF46894">
    <property type="entry name" value="C-terminal effector domain of the bipartite response regulators"/>
    <property type="match status" value="1"/>
</dbReference>
<evidence type="ECO:0000259" key="4">
    <source>
        <dbReference type="PROSITE" id="PS50043"/>
    </source>
</evidence>
<dbReference type="InterPro" id="IPR027417">
    <property type="entry name" value="P-loop_NTPase"/>
</dbReference>
<proteinExistence type="predicted"/>
<dbReference type="OrthoDB" id="3202170at2"/>